<proteinExistence type="predicted"/>
<name>A0A285VH66_9ACTN</name>
<reference evidence="3" key="1">
    <citation type="submission" date="2017-08" db="EMBL/GenBank/DDBJ databases">
        <authorList>
            <person name="Varghese N."/>
            <person name="Submissions S."/>
        </authorList>
    </citation>
    <scope>NUCLEOTIDE SEQUENCE [LARGE SCALE GENOMIC DNA]</scope>
    <source>
        <strain evidence="3">DSM 4725</strain>
    </source>
</reference>
<keyword evidence="3" id="KW-1185">Reference proteome</keyword>
<accession>A0A285VH66</accession>
<dbReference type="GO" id="GO:0003677">
    <property type="term" value="F:DNA binding"/>
    <property type="evidence" value="ECO:0007669"/>
    <property type="project" value="InterPro"/>
</dbReference>
<dbReference type="Proteomes" id="UP000219435">
    <property type="component" value="Unassembled WGS sequence"/>
</dbReference>
<dbReference type="SMART" id="SM00530">
    <property type="entry name" value="HTH_XRE"/>
    <property type="match status" value="1"/>
</dbReference>
<evidence type="ECO:0000313" key="2">
    <source>
        <dbReference type="EMBL" id="SOC52918.1"/>
    </source>
</evidence>
<feature type="domain" description="HTH cro/C1-type" evidence="1">
    <location>
        <begin position="12"/>
        <end position="67"/>
    </location>
</feature>
<dbReference type="CDD" id="cd00093">
    <property type="entry name" value="HTH_XRE"/>
    <property type="match status" value="1"/>
</dbReference>
<dbReference type="RefSeq" id="WP_097197070.1">
    <property type="nucleotide sequence ID" value="NZ_OBQI01000007.1"/>
</dbReference>
<dbReference type="InterPro" id="IPR010982">
    <property type="entry name" value="Lambda_DNA-bd_dom_sf"/>
</dbReference>
<evidence type="ECO:0000313" key="3">
    <source>
        <dbReference type="Proteomes" id="UP000219435"/>
    </source>
</evidence>
<gene>
    <name evidence="2" type="ORF">SAMN05660748_4241</name>
</gene>
<protein>
    <submittedName>
        <fullName evidence="2">Helix-turn-helix domain-containing protein</fullName>
    </submittedName>
</protein>
<dbReference type="InterPro" id="IPR001387">
    <property type="entry name" value="Cro/C1-type_HTH"/>
</dbReference>
<dbReference type="PROSITE" id="PS50943">
    <property type="entry name" value="HTH_CROC1"/>
    <property type="match status" value="1"/>
</dbReference>
<evidence type="ECO:0000259" key="1">
    <source>
        <dbReference type="PROSITE" id="PS50943"/>
    </source>
</evidence>
<organism evidence="2 3">
    <name type="scientific">Blastococcus aggregatus</name>
    <dbReference type="NCBI Taxonomy" id="38502"/>
    <lineage>
        <taxon>Bacteria</taxon>
        <taxon>Bacillati</taxon>
        <taxon>Actinomycetota</taxon>
        <taxon>Actinomycetes</taxon>
        <taxon>Geodermatophilales</taxon>
        <taxon>Geodermatophilaceae</taxon>
        <taxon>Blastococcus</taxon>
    </lineage>
</organism>
<dbReference type="Gene3D" id="1.10.260.40">
    <property type="entry name" value="lambda repressor-like DNA-binding domains"/>
    <property type="match status" value="1"/>
</dbReference>
<dbReference type="EMBL" id="OBQI01000007">
    <property type="protein sequence ID" value="SOC52918.1"/>
    <property type="molecule type" value="Genomic_DNA"/>
</dbReference>
<sequence>MQDQPAELGKILQRLRELSGSSLKAAGEQAGISAAYLLKLERGDVQNPSPHVLYRLAEALDGDYLDLMRRAGYVVPGAQGAGGSLAHALSAKGITDDEAAALAAYLTIYRQQRGHG</sequence>
<dbReference type="Pfam" id="PF13560">
    <property type="entry name" value="HTH_31"/>
    <property type="match status" value="1"/>
</dbReference>
<dbReference type="SUPFAM" id="SSF47413">
    <property type="entry name" value="lambda repressor-like DNA-binding domains"/>
    <property type="match status" value="1"/>
</dbReference>
<dbReference type="OrthoDB" id="4282897at2"/>
<dbReference type="AlphaFoldDB" id="A0A285VH66"/>